<dbReference type="RefSeq" id="WP_289320017.1">
    <property type="nucleotide sequence ID" value="NZ_JAUCEY010000008.1"/>
</dbReference>
<evidence type="ECO:0000313" key="2">
    <source>
        <dbReference type="EMBL" id="MDM5452733.1"/>
    </source>
</evidence>
<dbReference type="AlphaFoldDB" id="A0AAW7I9L4"/>
<feature type="domain" description="NERD" evidence="1">
    <location>
        <begin position="41"/>
        <end position="158"/>
    </location>
</feature>
<name>A0AAW7I9L4_9BACI</name>
<protein>
    <submittedName>
        <fullName evidence="2">Nuclease-related domain-containing protein</fullName>
    </submittedName>
</protein>
<accession>A0AAW7I9L4</accession>
<dbReference type="InterPro" id="IPR011528">
    <property type="entry name" value="NERD"/>
</dbReference>
<gene>
    <name evidence="2" type="ORF">QUF89_11125</name>
</gene>
<dbReference type="Proteomes" id="UP001234602">
    <property type="component" value="Unassembled WGS sequence"/>
</dbReference>
<sequence>MMIKECEIPLKVHMIEALMRRLPPDHAKQPILNSDIKKIKAGYSGEYRVISSLNALPEKEYLVFHDLRLIGSPFPFQIDILILTSYFLLIIEVKNMAGEIYFDNTFNQLIRTNPDGKTEAFDDPILQVNRQRQQLVEWLKFKKIINLPVETIVVSANSSTIIRAENRDIHRKVIRKDSILIKIAECKEKYKKKILSTKNMKRISTILLDEHTPYIPNILESYGITLTTLQTGVYCHKCYAFSMERRLRKWICRTCLHSSHDAHISALQDYVFLVKPTITNSEFRQFLQLKSPSSAKKLLTSLKLHHSGNTKGRVYFLRSIIEDRTN</sequence>
<evidence type="ECO:0000313" key="3">
    <source>
        <dbReference type="Proteomes" id="UP001234602"/>
    </source>
</evidence>
<organism evidence="2 3">
    <name type="scientific">Peribacillus simplex</name>
    <dbReference type="NCBI Taxonomy" id="1478"/>
    <lineage>
        <taxon>Bacteria</taxon>
        <taxon>Bacillati</taxon>
        <taxon>Bacillota</taxon>
        <taxon>Bacilli</taxon>
        <taxon>Bacillales</taxon>
        <taxon>Bacillaceae</taxon>
        <taxon>Peribacillus</taxon>
    </lineage>
</organism>
<reference evidence="2" key="1">
    <citation type="submission" date="2023-06" db="EMBL/GenBank/DDBJ databases">
        <title>Comparative genomics of Bacillaceae isolates and their secondary metabolite potential.</title>
        <authorList>
            <person name="Song L."/>
            <person name="Nielsen L.J."/>
            <person name="Mohite O."/>
            <person name="Xu X."/>
            <person name="Weber T."/>
            <person name="Kovacs A.T."/>
        </authorList>
    </citation>
    <scope>NUCLEOTIDE SEQUENCE</scope>
    <source>
        <strain evidence="2">D8_B_37</strain>
    </source>
</reference>
<dbReference type="Pfam" id="PF08378">
    <property type="entry name" value="NERD"/>
    <property type="match status" value="1"/>
</dbReference>
<evidence type="ECO:0000259" key="1">
    <source>
        <dbReference type="PROSITE" id="PS50965"/>
    </source>
</evidence>
<proteinExistence type="predicted"/>
<comment type="caution">
    <text evidence="2">The sequence shown here is derived from an EMBL/GenBank/DDBJ whole genome shotgun (WGS) entry which is preliminary data.</text>
</comment>
<dbReference type="PROSITE" id="PS50965">
    <property type="entry name" value="NERD"/>
    <property type="match status" value="1"/>
</dbReference>
<dbReference type="EMBL" id="JAUCEY010000008">
    <property type="protein sequence ID" value="MDM5452733.1"/>
    <property type="molecule type" value="Genomic_DNA"/>
</dbReference>